<name>A0A5C6FKU0_9PLAN</name>
<dbReference type="OrthoDB" id="272502at2"/>
<protein>
    <submittedName>
        <fullName evidence="1">Uncharacterized protein</fullName>
    </submittedName>
</protein>
<proteinExistence type="predicted"/>
<gene>
    <name evidence="1" type="ORF">V7x_36140</name>
</gene>
<dbReference type="AlphaFoldDB" id="A0A5C6FKU0"/>
<accession>A0A5C6FKU0</accession>
<reference evidence="1 2" key="1">
    <citation type="submission" date="2019-02" db="EMBL/GenBank/DDBJ databases">
        <title>Deep-cultivation of Planctomycetes and their phenomic and genomic characterization uncovers novel biology.</title>
        <authorList>
            <person name="Wiegand S."/>
            <person name="Jogler M."/>
            <person name="Boedeker C."/>
            <person name="Pinto D."/>
            <person name="Vollmers J."/>
            <person name="Rivas-Marin E."/>
            <person name="Kohn T."/>
            <person name="Peeters S.H."/>
            <person name="Heuer A."/>
            <person name="Rast P."/>
            <person name="Oberbeckmann S."/>
            <person name="Bunk B."/>
            <person name="Jeske O."/>
            <person name="Meyerdierks A."/>
            <person name="Storesund J.E."/>
            <person name="Kallscheuer N."/>
            <person name="Luecker S."/>
            <person name="Lage O.M."/>
            <person name="Pohl T."/>
            <person name="Merkel B.J."/>
            <person name="Hornburger P."/>
            <person name="Mueller R.-W."/>
            <person name="Bruemmer F."/>
            <person name="Labrenz M."/>
            <person name="Spormann A.M."/>
            <person name="Op Den Camp H."/>
            <person name="Overmann J."/>
            <person name="Amann R."/>
            <person name="Jetten M.S.M."/>
            <person name="Mascher T."/>
            <person name="Medema M.H."/>
            <person name="Devos D.P."/>
            <person name="Kaster A.-K."/>
            <person name="Ovreas L."/>
            <person name="Rohde M."/>
            <person name="Galperin M.Y."/>
            <person name="Jogler C."/>
        </authorList>
    </citation>
    <scope>NUCLEOTIDE SEQUENCE [LARGE SCALE GENOMIC DNA]</scope>
    <source>
        <strain evidence="1 2">V7</strain>
    </source>
</reference>
<dbReference type="Proteomes" id="UP000316476">
    <property type="component" value="Unassembled WGS sequence"/>
</dbReference>
<sequence>MLLLLLMTCWIRRPMHFAGPRKRTIVLVSTMLTVCSPIHLLDQQATAQTPAITAPPVGASSVFATAASPTGSQFDANNDADQQVPDESRRTIGRVYRLREGTRIPPTRGRVAKLGRRWVFIPENVDANSPNSGTGSQVPRSQTITETIQSSRGLLTRTTSRTSAMHAPPEQQRTVSRRLPQMICVENLMLQRIVEAINDDVADDQWRITGQITEFREENRLILLSAQRASQ</sequence>
<comment type="caution">
    <text evidence="1">The sequence shown here is derived from an EMBL/GenBank/DDBJ whole genome shotgun (WGS) entry which is preliminary data.</text>
</comment>
<evidence type="ECO:0000313" key="2">
    <source>
        <dbReference type="Proteomes" id="UP000316476"/>
    </source>
</evidence>
<organism evidence="1 2">
    <name type="scientific">Crateriforma conspicua</name>
    <dbReference type="NCBI Taxonomy" id="2527996"/>
    <lineage>
        <taxon>Bacteria</taxon>
        <taxon>Pseudomonadati</taxon>
        <taxon>Planctomycetota</taxon>
        <taxon>Planctomycetia</taxon>
        <taxon>Planctomycetales</taxon>
        <taxon>Planctomycetaceae</taxon>
        <taxon>Crateriforma</taxon>
    </lineage>
</organism>
<dbReference type="RefSeq" id="WP_146414697.1">
    <property type="nucleotide sequence ID" value="NZ_SJPZ01000002.1"/>
</dbReference>
<evidence type="ECO:0000313" key="1">
    <source>
        <dbReference type="EMBL" id="TWU61924.1"/>
    </source>
</evidence>
<dbReference type="EMBL" id="SJPZ01000002">
    <property type="protein sequence ID" value="TWU61924.1"/>
    <property type="molecule type" value="Genomic_DNA"/>
</dbReference>